<dbReference type="PANTHER" id="PTHR31497:SF0">
    <property type="entry name" value="AUTOCRINE PROLIFERATION REPRESSOR PROTEIN A"/>
    <property type="match status" value="1"/>
</dbReference>
<evidence type="ECO:0000313" key="3">
    <source>
        <dbReference type="Proteomes" id="UP000005408"/>
    </source>
</evidence>
<evidence type="ECO:0008006" key="4">
    <source>
        <dbReference type="Google" id="ProtNLM"/>
    </source>
</evidence>
<dbReference type="Pfam" id="PF10142">
    <property type="entry name" value="PhoPQ_related"/>
    <property type="match status" value="1"/>
</dbReference>
<dbReference type="OrthoDB" id="2020799at2759"/>
<keyword evidence="1" id="KW-0732">Signal</keyword>
<protein>
    <recommendedName>
        <fullName evidence="4">Autocrine proliferation repressor protein A</fullName>
    </recommendedName>
</protein>
<evidence type="ECO:0000256" key="1">
    <source>
        <dbReference type="SAM" id="SignalP"/>
    </source>
</evidence>
<dbReference type="Gene3D" id="3.40.50.1820">
    <property type="entry name" value="alpha/beta hydrolase"/>
    <property type="match status" value="1"/>
</dbReference>
<dbReference type="AlphaFoldDB" id="A0A8W8P3E1"/>
<evidence type="ECO:0000313" key="2">
    <source>
        <dbReference type="EnsemblMetazoa" id="G947.1:cds"/>
    </source>
</evidence>
<dbReference type="Proteomes" id="UP000005408">
    <property type="component" value="Unassembled WGS sequence"/>
</dbReference>
<dbReference type="PIRSF" id="PIRSF014728">
    <property type="entry name" value="PqaA"/>
    <property type="match status" value="1"/>
</dbReference>
<feature type="signal peptide" evidence="1">
    <location>
        <begin position="1"/>
        <end position="19"/>
    </location>
</feature>
<dbReference type="PANTHER" id="PTHR31497">
    <property type="entry name" value="AUTOCRINE PROLIFERATION REPRESSOR PROTEIN A"/>
    <property type="match status" value="1"/>
</dbReference>
<sequence>MWILVTTAVALWAVSPMRATPLDDYVHREDPHYKYSEIGSYRGPEYTMYTLNMTSQKWKTEAETDSPIWWHYLTVTIPDKINYTQAAFMLIDGGSNTEDPPKITNNFVALTTVVAVSACTIGADLRMIPNQPIVFKDDPEKRKRKEDAIIAWTWKKFIQNTSDPEILLRMPMTKAAVRAMDTIQHFVKAKLGNQVEKFFIAGASKRGWTTWTTAAVDKRVVAMAPIVLDLLNMVKNLHHMYRNLGGWTFAFDDYLDANITAELDSEGVAKMAAIIDPLSYNDRYRNIAKFIITTGGDEFFQPDDAHYYFDQLEGPKYLRKLPNAEHSCAGHETSLMFSLRAFFLQVINETPFPKMNWKREFTKTGGKITLFTDRKPRTVDVYYARTLDGKRRDFRLLVASSDDPRKPYPHPVIWFNDRAQELGNNTFVAEYDSPPQGWLAFFIQVSFDGVSDARLEFTTEAQIIPDTFPFPECHGSGCRGRLV</sequence>
<reference evidence="2" key="1">
    <citation type="submission" date="2022-08" db="UniProtKB">
        <authorList>
            <consortium name="EnsemblMetazoa"/>
        </authorList>
    </citation>
    <scope>IDENTIFICATION</scope>
    <source>
        <strain evidence="2">05x7-T-G4-1.051#20</strain>
    </source>
</reference>
<feature type="chain" id="PRO_5036502822" description="Autocrine proliferation repressor protein A" evidence="1">
    <location>
        <begin position="20"/>
        <end position="483"/>
    </location>
</feature>
<dbReference type="InterPro" id="IPR029058">
    <property type="entry name" value="AB_hydrolase_fold"/>
</dbReference>
<dbReference type="EnsemblMetazoa" id="G947.1">
    <property type="protein sequence ID" value="G947.1:cds"/>
    <property type="gene ID" value="G947"/>
</dbReference>
<accession>A0A8W8P3E1</accession>
<dbReference type="InterPro" id="IPR009199">
    <property type="entry name" value="PhoPQ-act_pathogen-rel_PqaA"/>
</dbReference>
<keyword evidence="3" id="KW-1185">Reference proteome</keyword>
<organism evidence="2 3">
    <name type="scientific">Magallana gigas</name>
    <name type="common">Pacific oyster</name>
    <name type="synonym">Crassostrea gigas</name>
    <dbReference type="NCBI Taxonomy" id="29159"/>
    <lineage>
        <taxon>Eukaryota</taxon>
        <taxon>Metazoa</taxon>
        <taxon>Spiralia</taxon>
        <taxon>Lophotrochozoa</taxon>
        <taxon>Mollusca</taxon>
        <taxon>Bivalvia</taxon>
        <taxon>Autobranchia</taxon>
        <taxon>Pteriomorphia</taxon>
        <taxon>Ostreida</taxon>
        <taxon>Ostreoidea</taxon>
        <taxon>Ostreidae</taxon>
        <taxon>Magallana</taxon>
    </lineage>
</organism>
<dbReference type="SUPFAM" id="SSF53474">
    <property type="entry name" value="alpha/beta-Hydrolases"/>
    <property type="match status" value="1"/>
</dbReference>
<dbReference type="OMA" id="WETILTF"/>
<proteinExistence type="predicted"/>
<name>A0A8W8P3E1_MAGGI</name>